<evidence type="ECO:0000256" key="1">
    <source>
        <dbReference type="SAM" id="MobiDB-lite"/>
    </source>
</evidence>
<gene>
    <name evidence="2" type="ORF">ATANTOWER_016887</name>
</gene>
<dbReference type="EMBL" id="JAHUTI010013326">
    <property type="protein sequence ID" value="MED6236967.1"/>
    <property type="molecule type" value="Genomic_DNA"/>
</dbReference>
<accession>A0ABU7AG31</accession>
<evidence type="ECO:0000313" key="2">
    <source>
        <dbReference type="EMBL" id="MED6236967.1"/>
    </source>
</evidence>
<proteinExistence type="predicted"/>
<feature type="region of interest" description="Disordered" evidence="1">
    <location>
        <begin position="1"/>
        <end position="49"/>
    </location>
</feature>
<name>A0ABU7AG31_9TELE</name>
<feature type="compositionally biased region" description="Polar residues" evidence="1">
    <location>
        <begin position="34"/>
        <end position="49"/>
    </location>
</feature>
<sequence>MVTRTEDSSRIGFSTIRDVYTGLPRDPEEKHNNPQKQKSSTTPVLTPLTRSSEAAAFFPSKSVFSVNKE</sequence>
<reference evidence="2 3" key="1">
    <citation type="submission" date="2021-07" db="EMBL/GenBank/DDBJ databases">
        <authorList>
            <person name="Palmer J.M."/>
        </authorList>
    </citation>
    <scope>NUCLEOTIDE SEQUENCE [LARGE SCALE GENOMIC DNA]</scope>
    <source>
        <strain evidence="2 3">AT_MEX2019</strain>
        <tissue evidence="2">Muscle</tissue>
    </source>
</reference>
<comment type="caution">
    <text evidence="2">The sequence shown here is derived from an EMBL/GenBank/DDBJ whole genome shotgun (WGS) entry which is preliminary data.</text>
</comment>
<protein>
    <submittedName>
        <fullName evidence="2">Uncharacterized protein</fullName>
    </submittedName>
</protein>
<dbReference type="Proteomes" id="UP001345963">
    <property type="component" value="Unassembled WGS sequence"/>
</dbReference>
<evidence type="ECO:0000313" key="3">
    <source>
        <dbReference type="Proteomes" id="UP001345963"/>
    </source>
</evidence>
<organism evidence="2 3">
    <name type="scientific">Ataeniobius toweri</name>
    <dbReference type="NCBI Taxonomy" id="208326"/>
    <lineage>
        <taxon>Eukaryota</taxon>
        <taxon>Metazoa</taxon>
        <taxon>Chordata</taxon>
        <taxon>Craniata</taxon>
        <taxon>Vertebrata</taxon>
        <taxon>Euteleostomi</taxon>
        <taxon>Actinopterygii</taxon>
        <taxon>Neopterygii</taxon>
        <taxon>Teleostei</taxon>
        <taxon>Neoteleostei</taxon>
        <taxon>Acanthomorphata</taxon>
        <taxon>Ovalentaria</taxon>
        <taxon>Atherinomorphae</taxon>
        <taxon>Cyprinodontiformes</taxon>
        <taxon>Goodeidae</taxon>
        <taxon>Ataeniobius</taxon>
    </lineage>
</organism>
<keyword evidence="3" id="KW-1185">Reference proteome</keyword>